<dbReference type="AlphaFoldDB" id="A0A9P5VM22"/>
<dbReference type="Proteomes" id="UP000696485">
    <property type="component" value="Unassembled WGS sequence"/>
</dbReference>
<feature type="compositionally biased region" description="Polar residues" evidence="1">
    <location>
        <begin position="75"/>
        <end position="88"/>
    </location>
</feature>
<name>A0A9P5VM22_9FUNG</name>
<gene>
    <name evidence="2" type="ORF">BG006_005460</name>
</gene>
<proteinExistence type="predicted"/>
<protein>
    <submittedName>
        <fullName evidence="2">Uncharacterized protein</fullName>
    </submittedName>
</protein>
<feature type="region of interest" description="Disordered" evidence="1">
    <location>
        <begin position="56"/>
        <end position="102"/>
    </location>
</feature>
<organism evidence="2 3">
    <name type="scientific">Podila minutissima</name>
    <dbReference type="NCBI Taxonomy" id="64525"/>
    <lineage>
        <taxon>Eukaryota</taxon>
        <taxon>Fungi</taxon>
        <taxon>Fungi incertae sedis</taxon>
        <taxon>Mucoromycota</taxon>
        <taxon>Mortierellomycotina</taxon>
        <taxon>Mortierellomycetes</taxon>
        <taxon>Mortierellales</taxon>
        <taxon>Mortierellaceae</taxon>
        <taxon>Podila</taxon>
    </lineage>
</organism>
<evidence type="ECO:0000256" key="1">
    <source>
        <dbReference type="SAM" id="MobiDB-lite"/>
    </source>
</evidence>
<keyword evidence="3" id="KW-1185">Reference proteome</keyword>
<dbReference type="EMBL" id="JAAAUY010000307">
    <property type="protein sequence ID" value="KAF9331681.1"/>
    <property type="molecule type" value="Genomic_DNA"/>
</dbReference>
<accession>A0A9P5VM22</accession>
<feature type="compositionally biased region" description="Basic and acidic residues" evidence="1">
    <location>
        <begin position="93"/>
        <end position="102"/>
    </location>
</feature>
<sequence length="102" mass="10887">MTGSDFDESEFDANFDAKDISSILKDIDNANLALDTLDVRADKLTASLASLLKAQSQPNPFQHVEPAPLEGNGSALPQPTRTPANTVASLADLTKESNTKEE</sequence>
<evidence type="ECO:0000313" key="3">
    <source>
        <dbReference type="Proteomes" id="UP000696485"/>
    </source>
</evidence>
<evidence type="ECO:0000313" key="2">
    <source>
        <dbReference type="EMBL" id="KAF9331681.1"/>
    </source>
</evidence>
<reference evidence="2" key="1">
    <citation type="journal article" date="2020" name="Fungal Divers.">
        <title>Resolving the Mortierellaceae phylogeny through synthesis of multi-gene phylogenetics and phylogenomics.</title>
        <authorList>
            <person name="Vandepol N."/>
            <person name="Liber J."/>
            <person name="Desiro A."/>
            <person name="Na H."/>
            <person name="Kennedy M."/>
            <person name="Barry K."/>
            <person name="Grigoriev I.V."/>
            <person name="Miller A.N."/>
            <person name="O'Donnell K."/>
            <person name="Stajich J.E."/>
            <person name="Bonito G."/>
        </authorList>
    </citation>
    <scope>NUCLEOTIDE SEQUENCE</scope>
    <source>
        <strain evidence="2">NVP1</strain>
    </source>
</reference>
<comment type="caution">
    <text evidence="2">The sequence shown here is derived from an EMBL/GenBank/DDBJ whole genome shotgun (WGS) entry which is preliminary data.</text>
</comment>